<keyword evidence="2" id="KW-1185">Reference proteome</keyword>
<dbReference type="EMBL" id="NHOC01000008">
    <property type="protein sequence ID" value="OUM20005.1"/>
    <property type="molecule type" value="Genomic_DNA"/>
</dbReference>
<accession>A0A252F2H8</accession>
<dbReference type="Proteomes" id="UP000194903">
    <property type="component" value="Unassembled WGS sequence"/>
</dbReference>
<comment type="caution">
    <text evidence="1">The sequence shown here is derived from an EMBL/GenBank/DDBJ whole genome shotgun (WGS) entry which is preliminary data.</text>
</comment>
<evidence type="ECO:0000313" key="1">
    <source>
        <dbReference type="EMBL" id="OUM20005.1"/>
    </source>
</evidence>
<evidence type="ECO:0000313" key="2">
    <source>
        <dbReference type="Proteomes" id="UP000194903"/>
    </source>
</evidence>
<dbReference type="OrthoDB" id="2362564at2"/>
<proteinExistence type="predicted"/>
<name>A0A252F2H8_9FIRM</name>
<reference evidence="1 2" key="1">
    <citation type="submission" date="2017-05" db="EMBL/GenBank/DDBJ databases">
        <title>Butyricicoccus porcorum sp. nov. a butyrate-producing bacterium from the swine intestinal tract.</title>
        <authorList>
            <person name="Trachsel J."/>
            <person name="Humphrey S."/>
            <person name="Allen H.K."/>
        </authorList>
    </citation>
    <scope>NUCLEOTIDE SEQUENCE [LARGE SCALE GENOMIC DNA]</scope>
    <source>
        <strain evidence="1">BB10</strain>
    </source>
</reference>
<sequence length="103" mass="11960">MQLTDEILFAARNYLNITWNDAGENEKLSGILSRGMQYLNQIAGTELDYEAEDSPKALLFEYARYVRAEALDEFQSNYLHELLSLQIREEAKRYDSEQSDTDV</sequence>
<protein>
    <recommendedName>
        <fullName evidence="3">Phage gp6-like head-tail connector protein</fullName>
    </recommendedName>
</protein>
<gene>
    <name evidence="1" type="ORF">CBW42_09685</name>
</gene>
<dbReference type="AlphaFoldDB" id="A0A252F2H8"/>
<organism evidence="1 2">
    <name type="scientific">Butyricicoccus porcorum</name>
    <dbReference type="NCBI Taxonomy" id="1945634"/>
    <lineage>
        <taxon>Bacteria</taxon>
        <taxon>Bacillati</taxon>
        <taxon>Bacillota</taxon>
        <taxon>Clostridia</taxon>
        <taxon>Eubacteriales</taxon>
        <taxon>Butyricicoccaceae</taxon>
        <taxon>Butyricicoccus</taxon>
    </lineage>
</organism>
<evidence type="ECO:0008006" key="3">
    <source>
        <dbReference type="Google" id="ProtNLM"/>
    </source>
</evidence>